<evidence type="ECO:0000256" key="3">
    <source>
        <dbReference type="ARBA" id="ARBA00023157"/>
    </source>
</evidence>
<feature type="domain" description="Ig-like" evidence="5">
    <location>
        <begin position="214"/>
        <end position="304"/>
    </location>
</feature>
<dbReference type="SMART" id="SM00408">
    <property type="entry name" value="IGc2"/>
    <property type="match status" value="4"/>
</dbReference>
<keyword evidence="3" id="KW-1015">Disulfide bond</keyword>
<dbReference type="SUPFAM" id="SSF48726">
    <property type="entry name" value="Immunoglobulin"/>
    <property type="match status" value="4"/>
</dbReference>
<evidence type="ECO:0000256" key="4">
    <source>
        <dbReference type="ARBA" id="ARBA00023319"/>
    </source>
</evidence>
<keyword evidence="2" id="KW-0677">Repeat</keyword>
<dbReference type="Gene3D" id="2.60.40.10">
    <property type="entry name" value="Immunoglobulins"/>
    <property type="match status" value="4"/>
</dbReference>
<dbReference type="InterPro" id="IPR051170">
    <property type="entry name" value="Neural/epithelial_adhesion"/>
</dbReference>
<dbReference type="InterPro" id="IPR007110">
    <property type="entry name" value="Ig-like_dom"/>
</dbReference>
<name>A0AAY4DU33_9TELE</name>
<dbReference type="InterPro" id="IPR003598">
    <property type="entry name" value="Ig_sub2"/>
</dbReference>
<evidence type="ECO:0000313" key="7">
    <source>
        <dbReference type="Proteomes" id="UP000694580"/>
    </source>
</evidence>
<keyword evidence="4" id="KW-0393">Immunoglobulin domain</keyword>
<dbReference type="PANTHER" id="PTHR12231">
    <property type="entry name" value="CTX-RELATED TYPE I TRANSMEMBRANE PROTEIN"/>
    <property type="match status" value="1"/>
</dbReference>
<dbReference type="PROSITE" id="PS50835">
    <property type="entry name" value="IG_LIKE"/>
    <property type="match status" value="4"/>
</dbReference>
<dbReference type="Proteomes" id="UP000694580">
    <property type="component" value="Chromosome 9"/>
</dbReference>
<evidence type="ECO:0000256" key="2">
    <source>
        <dbReference type="ARBA" id="ARBA00022737"/>
    </source>
</evidence>
<dbReference type="InterPro" id="IPR003599">
    <property type="entry name" value="Ig_sub"/>
</dbReference>
<sequence>CGMDMKVVGMEVLLSPPTINGFRNAVSFTKETAAKDQRLFLHCKAEGTPVPMILWVLPENVLLPAPYYGSRYTVHRNGTLEIRNLRKTDSSNLLCIARNEGGEVRMQVSLNVTDEFEKPQLKSPATESVALSTGISMILNCSVEGNPPPEVTWILPNGTSLLNGTSRFRFHHMSNGTLYIRNPSASEAGKYRCVGRNVAGNVERTVTLELGQKPDIYTKYSSLVSIINGENLQLNCLSKGSPLPKLIWTLPSGVVLSRAEAKGRYAVWENGTLTVQMASVYDRGTYHCRLTNEHGSSLLTVSVIVIAYPPRITNGPAAVVYARSGVAIQLNCMVIGIPKADVVWELPDKSMLKVSGQPLIQNPTSRDAGFYKCTARNVVGSDTKSTYVHVSI</sequence>
<dbReference type="Pfam" id="PF13927">
    <property type="entry name" value="Ig_3"/>
    <property type="match status" value="3"/>
</dbReference>
<dbReference type="InterPro" id="IPR013783">
    <property type="entry name" value="Ig-like_fold"/>
</dbReference>
<dbReference type="FunFam" id="2.60.40.10:FF:000621">
    <property type="entry name" value="Immunoglobulin superfamily member 10"/>
    <property type="match status" value="1"/>
</dbReference>
<dbReference type="CDD" id="cd00096">
    <property type="entry name" value="Ig"/>
    <property type="match status" value="1"/>
</dbReference>
<protein>
    <recommendedName>
        <fullName evidence="5">Ig-like domain-containing protein</fullName>
    </recommendedName>
</protein>
<feature type="domain" description="Ig-like" evidence="5">
    <location>
        <begin position="119"/>
        <end position="209"/>
    </location>
</feature>
<dbReference type="FunFam" id="2.60.40.10:FF:000032">
    <property type="entry name" value="palladin isoform X1"/>
    <property type="match status" value="1"/>
</dbReference>
<feature type="domain" description="Ig-like" evidence="5">
    <location>
        <begin position="310"/>
        <end position="391"/>
    </location>
</feature>
<evidence type="ECO:0000259" key="5">
    <source>
        <dbReference type="PROSITE" id="PS50835"/>
    </source>
</evidence>
<reference evidence="6" key="2">
    <citation type="submission" date="2025-08" db="UniProtKB">
        <authorList>
            <consortium name="Ensembl"/>
        </authorList>
    </citation>
    <scope>IDENTIFICATION</scope>
</reference>
<evidence type="ECO:0000256" key="1">
    <source>
        <dbReference type="ARBA" id="ARBA00022729"/>
    </source>
</evidence>
<feature type="domain" description="Ig-like" evidence="5">
    <location>
        <begin position="17"/>
        <end position="111"/>
    </location>
</feature>
<keyword evidence="7" id="KW-1185">Reference proteome</keyword>
<organism evidence="6 7">
    <name type="scientific">Denticeps clupeoides</name>
    <name type="common">denticle herring</name>
    <dbReference type="NCBI Taxonomy" id="299321"/>
    <lineage>
        <taxon>Eukaryota</taxon>
        <taxon>Metazoa</taxon>
        <taxon>Chordata</taxon>
        <taxon>Craniata</taxon>
        <taxon>Vertebrata</taxon>
        <taxon>Euteleostomi</taxon>
        <taxon>Actinopterygii</taxon>
        <taxon>Neopterygii</taxon>
        <taxon>Teleostei</taxon>
        <taxon>Clupei</taxon>
        <taxon>Clupeiformes</taxon>
        <taxon>Denticipitoidei</taxon>
        <taxon>Denticipitidae</taxon>
        <taxon>Denticeps</taxon>
    </lineage>
</organism>
<gene>
    <name evidence="6" type="primary">mxra5b</name>
</gene>
<dbReference type="SMART" id="SM00409">
    <property type="entry name" value="IG"/>
    <property type="match status" value="4"/>
</dbReference>
<evidence type="ECO:0000313" key="6">
    <source>
        <dbReference type="Ensembl" id="ENSDCDP00010048764.1"/>
    </source>
</evidence>
<proteinExistence type="predicted"/>
<dbReference type="PANTHER" id="PTHR12231:SF253">
    <property type="entry name" value="DPR-INTERACTING PROTEIN ETA, ISOFORM B-RELATED"/>
    <property type="match status" value="1"/>
</dbReference>
<dbReference type="InterPro" id="IPR013098">
    <property type="entry name" value="Ig_I-set"/>
</dbReference>
<dbReference type="AlphaFoldDB" id="A0AAY4DU33"/>
<reference evidence="6 7" key="1">
    <citation type="submission" date="2020-06" db="EMBL/GenBank/DDBJ databases">
        <authorList>
            <consortium name="Wellcome Sanger Institute Data Sharing"/>
        </authorList>
    </citation>
    <scope>NUCLEOTIDE SEQUENCE [LARGE SCALE GENOMIC DNA]</scope>
</reference>
<dbReference type="InterPro" id="IPR036179">
    <property type="entry name" value="Ig-like_dom_sf"/>
</dbReference>
<keyword evidence="1" id="KW-0732">Signal</keyword>
<dbReference type="FunFam" id="2.60.40.10:FF:001377">
    <property type="entry name" value="Matrix remodeling associated 5"/>
    <property type="match status" value="1"/>
</dbReference>
<accession>A0AAY4DU33</accession>
<dbReference type="Ensembl" id="ENSDCDT00010059119.1">
    <property type="protein sequence ID" value="ENSDCDP00010048764.1"/>
    <property type="gene ID" value="ENSDCDG00010029323.1"/>
</dbReference>
<dbReference type="GeneTree" id="ENSGT00940000159942"/>
<dbReference type="Pfam" id="PF07679">
    <property type="entry name" value="I-set"/>
    <property type="match status" value="1"/>
</dbReference>
<reference evidence="6" key="3">
    <citation type="submission" date="2025-09" db="UniProtKB">
        <authorList>
            <consortium name="Ensembl"/>
        </authorList>
    </citation>
    <scope>IDENTIFICATION</scope>
</reference>